<name>A0ABV3WQS9_9HYPH</name>
<sequence>MSQLKLVALDEQDLQVISAHTQDAVMKVADLSYLAAEKRFVAAINRFAWEAKKGFFSRHNERRRSALHFESVRGVKLTGIDRSKADDVLSLLAIRFEPGAEAPAGSIELTFSGGAAIRLEVDYIEARLADLGAAWETPSRPVHTG</sequence>
<reference evidence="1 2" key="1">
    <citation type="submission" date="2024-01" db="EMBL/GenBank/DDBJ databases">
        <title>New evidence supports the origin of RcGTA from prophage.</title>
        <authorList>
            <person name="Xu Y."/>
            <person name="Liu B."/>
            <person name="Chen F."/>
        </authorList>
    </citation>
    <scope>NUCLEOTIDE SEQUENCE [LARGE SCALE GENOMIC DNA]</scope>
    <source>
        <strain evidence="1 2">CBW1107-2</strain>
    </source>
</reference>
<evidence type="ECO:0000313" key="2">
    <source>
        <dbReference type="Proteomes" id="UP001559025"/>
    </source>
</evidence>
<organism evidence="1 2">
    <name type="scientific">Neoaquamicrobium sediminum</name>
    <dbReference type="NCBI Taxonomy" id="1849104"/>
    <lineage>
        <taxon>Bacteria</taxon>
        <taxon>Pseudomonadati</taxon>
        <taxon>Pseudomonadota</taxon>
        <taxon>Alphaproteobacteria</taxon>
        <taxon>Hyphomicrobiales</taxon>
        <taxon>Phyllobacteriaceae</taxon>
        <taxon>Neoaquamicrobium</taxon>
    </lineage>
</organism>
<proteinExistence type="predicted"/>
<accession>A0ABV3WQS9</accession>
<comment type="caution">
    <text evidence="1">The sequence shown here is derived from an EMBL/GenBank/DDBJ whole genome shotgun (WGS) entry which is preliminary data.</text>
</comment>
<dbReference type="Proteomes" id="UP001559025">
    <property type="component" value="Unassembled WGS sequence"/>
</dbReference>
<dbReference type="RefSeq" id="WP_173187036.1">
    <property type="nucleotide sequence ID" value="NZ_CBDDTD010000001.1"/>
</dbReference>
<protein>
    <submittedName>
        <fullName evidence="1">DUF2948 family protein</fullName>
    </submittedName>
</protein>
<dbReference type="InterPro" id="IPR021335">
    <property type="entry name" value="DUF2948"/>
</dbReference>
<evidence type="ECO:0000313" key="1">
    <source>
        <dbReference type="EMBL" id="MEX4007005.1"/>
    </source>
</evidence>
<dbReference type="EMBL" id="JAZHFV010000002">
    <property type="protein sequence ID" value="MEX4007005.1"/>
    <property type="molecule type" value="Genomic_DNA"/>
</dbReference>
<keyword evidence="2" id="KW-1185">Reference proteome</keyword>
<gene>
    <name evidence="1" type="ORF">V1479_06795</name>
</gene>
<dbReference type="Pfam" id="PF11164">
    <property type="entry name" value="DUF2948"/>
    <property type="match status" value="1"/>
</dbReference>